<evidence type="ECO:0000259" key="1">
    <source>
        <dbReference type="SMART" id="SM00849"/>
    </source>
</evidence>
<accession>A0A4R3N6C4</accession>
<dbReference type="PANTHER" id="PTHR42951:SF14">
    <property type="entry name" value="METALLO-BETA-LACTAMASE SUPERFAMILY PROTEIN"/>
    <property type="match status" value="1"/>
</dbReference>
<dbReference type="Pfam" id="PF00753">
    <property type="entry name" value="Lactamase_B"/>
    <property type="match status" value="1"/>
</dbReference>
<dbReference type="PANTHER" id="PTHR42951">
    <property type="entry name" value="METALLO-BETA-LACTAMASE DOMAIN-CONTAINING"/>
    <property type="match status" value="1"/>
</dbReference>
<dbReference type="OrthoDB" id="11380at2"/>
<keyword evidence="3" id="KW-1185">Reference proteome</keyword>
<reference evidence="2 3" key="1">
    <citation type="submission" date="2019-03" db="EMBL/GenBank/DDBJ databases">
        <title>Genomic Encyclopedia of Type Strains, Phase IV (KMG-IV): sequencing the most valuable type-strain genomes for metagenomic binning, comparative biology and taxonomic classification.</title>
        <authorList>
            <person name="Goeker M."/>
        </authorList>
    </citation>
    <scope>NUCLEOTIDE SEQUENCE [LARGE SCALE GENOMIC DNA]</scope>
    <source>
        <strain evidence="2 3">DSM 25894</strain>
    </source>
</reference>
<name>A0A4R3N6C4_9BACI</name>
<dbReference type="InterPro" id="IPR036866">
    <property type="entry name" value="RibonucZ/Hydroxyglut_hydro"/>
</dbReference>
<proteinExistence type="predicted"/>
<dbReference type="SUPFAM" id="SSF56281">
    <property type="entry name" value="Metallo-hydrolase/oxidoreductase"/>
    <property type="match status" value="1"/>
</dbReference>
<dbReference type="Gene3D" id="3.60.15.10">
    <property type="entry name" value="Ribonuclease Z/Hydroxyacylglutathione hydrolase-like"/>
    <property type="match status" value="1"/>
</dbReference>
<dbReference type="CDD" id="cd07743">
    <property type="entry name" value="metallo-hydrolase-like_MBL-fold"/>
    <property type="match status" value="1"/>
</dbReference>
<dbReference type="GO" id="GO:0016787">
    <property type="term" value="F:hydrolase activity"/>
    <property type="evidence" value="ECO:0007669"/>
    <property type="project" value="UniProtKB-KW"/>
</dbReference>
<organism evidence="2 3">
    <name type="scientific">Melghiribacillus thermohalophilus</name>
    <dbReference type="NCBI Taxonomy" id="1324956"/>
    <lineage>
        <taxon>Bacteria</taxon>
        <taxon>Bacillati</taxon>
        <taxon>Bacillota</taxon>
        <taxon>Bacilli</taxon>
        <taxon>Bacillales</taxon>
        <taxon>Bacillaceae</taxon>
        <taxon>Melghiribacillus</taxon>
    </lineage>
</organism>
<dbReference type="InterPro" id="IPR001279">
    <property type="entry name" value="Metallo-B-lactamas"/>
</dbReference>
<dbReference type="EMBL" id="SMAN01000009">
    <property type="protein sequence ID" value="TCT22389.1"/>
    <property type="molecule type" value="Genomic_DNA"/>
</dbReference>
<comment type="caution">
    <text evidence="2">The sequence shown here is derived from an EMBL/GenBank/DDBJ whole genome shotgun (WGS) entry which is preliminary data.</text>
</comment>
<dbReference type="AlphaFoldDB" id="A0A4R3N6C4"/>
<gene>
    <name evidence="2" type="ORF">EDD68_10935</name>
</gene>
<dbReference type="RefSeq" id="WP_132371706.1">
    <property type="nucleotide sequence ID" value="NZ_SMAN01000009.1"/>
</dbReference>
<dbReference type="InterPro" id="IPR050855">
    <property type="entry name" value="NDM-1-like"/>
</dbReference>
<dbReference type="Proteomes" id="UP000294650">
    <property type="component" value="Unassembled WGS sequence"/>
</dbReference>
<sequence>MQFKQISDTCFYFDAPVNIGYVQHGDEGLLIDAGLDRSTMKKVVNVLNQQSLPVTHLFITHAHADHYGGASYLQKEKHIYTIAPRFEAAILKHPVFEPLYLFGGNDPLPELRNKFLEGEPVRVDEEVDEGQYSIGSFQMTLYAAPGHSYHQMGVLIDNVYYAGDSYFGTEQLLKHKIPYITDAEAAIESLKKIKQIECRGAVPGHGSFENTFTETIQTNIDYHEHLLKEILQYIEEKGEVSHEQIIADLCSKHGVRASQLSQFLLFRTAVTAYISALIQREAITHEIKNYRWVFRKA</sequence>
<evidence type="ECO:0000313" key="2">
    <source>
        <dbReference type="EMBL" id="TCT22389.1"/>
    </source>
</evidence>
<feature type="domain" description="Metallo-beta-lactamase" evidence="1">
    <location>
        <begin position="16"/>
        <end position="205"/>
    </location>
</feature>
<protein>
    <submittedName>
        <fullName evidence="2">Glyoxylase-like metal-dependent hydrolase (Beta-lactamase superfamily II)</fullName>
    </submittedName>
</protein>
<dbReference type="SMART" id="SM00849">
    <property type="entry name" value="Lactamase_B"/>
    <property type="match status" value="1"/>
</dbReference>
<keyword evidence="2" id="KW-0378">Hydrolase</keyword>
<evidence type="ECO:0000313" key="3">
    <source>
        <dbReference type="Proteomes" id="UP000294650"/>
    </source>
</evidence>